<accession>A0A1H2W9M0</accession>
<dbReference type="PANTHER" id="PTHR30319">
    <property type="entry name" value="PHENYLACETIC ACID REGULATOR-RELATED TRANSCRIPTIONAL REPRESSOR"/>
    <property type="match status" value="1"/>
</dbReference>
<feature type="domain" description="Transcriptional repressor PaaX-like N-terminal" evidence="1">
    <location>
        <begin position="24"/>
        <end position="89"/>
    </location>
</feature>
<dbReference type="EMBL" id="FNNP01000001">
    <property type="protein sequence ID" value="SDW77136.1"/>
    <property type="molecule type" value="Genomic_DNA"/>
</dbReference>
<dbReference type="PIRSF" id="PIRSF020623">
    <property type="entry name" value="PaaX"/>
    <property type="match status" value="1"/>
</dbReference>
<sequence>MTKQTSWFETAVTELADPQDQRVWSIIVSLFGDMAQDPGAQISGSALTRIIEPMGIKPEAIRVALHRLRKDGWIDSNRIGRVSRHVLSEFGRTQSAAVTPRIYARGSTPAGRWHLLIAEDGKTQVLEDVMLNHDYTPISRGAALGPGSAPDQWDGLLALDIAPRAAPAWLKDRLCPQDLRTSCQALLDAVENATRTRPDGWSPTPLQSATLRTLLVHRWRRVVLRQPDLPEVFYPPDWVGPACRDRVFDLLDVLPRPPAETLSGSG</sequence>
<dbReference type="Gene3D" id="1.20.58.1460">
    <property type="match status" value="1"/>
</dbReference>
<gene>
    <name evidence="3" type="ORF">SAMN05444358_1011715</name>
</gene>
<dbReference type="Proteomes" id="UP000183400">
    <property type="component" value="Unassembled WGS sequence"/>
</dbReference>
<proteinExistence type="predicted"/>
<dbReference type="PANTHER" id="PTHR30319:SF1">
    <property type="entry name" value="TRANSCRIPTIONAL REPRESSOR PAAX"/>
    <property type="match status" value="1"/>
</dbReference>
<dbReference type="Gene3D" id="1.10.10.10">
    <property type="entry name" value="Winged helix-like DNA-binding domain superfamily/Winged helix DNA-binding domain"/>
    <property type="match status" value="1"/>
</dbReference>
<evidence type="ECO:0000313" key="3">
    <source>
        <dbReference type="EMBL" id="SDW77136.1"/>
    </source>
</evidence>
<dbReference type="InterPro" id="IPR036388">
    <property type="entry name" value="WH-like_DNA-bd_sf"/>
</dbReference>
<dbReference type="InterPro" id="IPR012906">
    <property type="entry name" value="PaaX-like_N"/>
</dbReference>
<protein>
    <submittedName>
        <fullName evidence="3">Transcriptional regulator, PaaX family</fullName>
    </submittedName>
</protein>
<dbReference type="InterPro" id="IPR013225">
    <property type="entry name" value="PaaX_C"/>
</dbReference>
<dbReference type="Pfam" id="PF08223">
    <property type="entry name" value="PaaX_C"/>
    <property type="match status" value="1"/>
</dbReference>
<dbReference type="OrthoDB" id="2270427at2"/>
<dbReference type="RefSeq" id="WP_074736023.1">
    <property type="nucleotide sequence ID" value="NZ_FNNP01000001.1"/>
</dbReference>
<dbReference type="AlphaFoldDB" id="A0A1H2W9M0"/>
<keyword evidence="4" id="KW-1185">Reference proteome</keyword>
<dbReference type="Gene3D" id="3.30.70.2670">
    <property type="match status" value="1"/>
</dbReference>
<evidence type="ECO:0000259" key="2">
    <source>
        <dbReference type="Pfam" id="PF08223"/>
    </source>
</evidence>
<dbReference type="STRING" id="985054.SAMN05444358_1011715"/>
<evidence type="ECO:0000313" key="4">
    <source>
        <dbReference type="Proteomes" id="UP000183400"/>
    </source>
</evidence>
<dbReference type="InterPro" id="IPR011965">
    <property type="entry name" value="PaaX_trns_reg"/>
</dbReference>
<evidence type="ECO:0000259" key="1">
    <source>
        <dbReference type="Pfam" id="PF07848"/>
    </source>
</evidence>
<dbReference type="GO" id="GO:0006351">
    <property type="term" value="P:DNA-templated transcription"/>
    <property type="evidence" value="ECO:0007669"/>
    <property type="project" value="InterPro"/>
</dbReference>
<organism evidence="3 4">
    <name type="scientific">Ruegeria halocynthiae</name>
    <dbReference type="NCBI Taxonomy" id="985054"/>
    <lineage>
        <taxon>Bacteria</taxon>
        <taxon>Pseudomonadati</taxon>
        <taxon>Pseudomonadota</taxon>
        <taxon>Alphaproteobacteria</taxon>
        <taxon>Rhodobacterales</taxon>
        <taxon>Roseobacteraceae</taxon>
        <taxon>Ruegeria</taxon>
    </lineage>
</organism>
<reference evidence="4" key="1">
    <citation type="submission" date="2016-10" db="EMBL/GenBank/DDBJ databases">
        <authorList>
            <person name="Varghese N."/>
            <person name="Submissions S."/>
        </authorList>
    </citation>
    <scope>NUCLEOTIDE SEQUENCE [LARGE SCALE GENOMIC DNA]</scope>
    <source>
        <strain evidence="4">DSM 27839</strain>
    </source>
</reference>
<feature type="domain" description="Transcriptional repressor PaaX-like C-terminal" evidence="2">
    <location>
        <begin position="185"/>
        <end position="245"/>
    </location>
</feature>
<name>A0A1H2W9M0_9RHOB</name>
<dbReference type="Pfam" id="PF07848">
    <property type="entry name" value="PaaX"/>
    <property type="match status" value="1"/>
</dbReference>